<dbReference type="InterPro" id="IPR013525">
    <property type="entry name" value="ABC2_TM"/>
</dbReference>
<keyword evidence="4" id="KW-1003">Cell membrane</keyword>
<sequence>MDKKFVEQGRLALADLNEAVRLSWFWLALGWVDILQRYRGSMLGPFWLTLTTAAFIAGLGPLYAQLFNLEMAQYLPYLAIGFTAWGFINGTIADCCNAFIFAGDTLKQIRVPRLALLFQVIWRNVIVFAHSLPIFVVVLLFLGPSMSPVILLVIPGFVLVVLNLVWIGLVVAILCTRFRDIGPIITSVMQIAFFLTPVMWDHRNQRVDEIYIAINPFASYIELIRAPLLEEAPDAIFVVVALGTLVVGSALAALLFIRARRRIVYWV</sequence>
<gene>
    <name evidence="11" type="ORF">BV133_684</name>
</gene>
<reference evidence="11" key="1">
    <citation type="journal article" date="2015" name="Genome Announc.">
        <title>Complete Genome Sequence of the Bacteriochlorophyll b-Producing Photosynthetic Bacterium Blastochloris viridis.</title>
        <authorList>
            <person name="Tsukatani Y."/>
            <person name="Hirose Y."/>
            <person name="Harada J."/>
            <person name="Misawa N."/>
            <person name="Mori K."/>
            <person name="Inoue K."/>
            <person name="Tamiaki H."/>
        </authorList>
    </citation>
    <scope>NUCLEOTIDE SEQUENCE [LARGE SCALE GENOMIC DNA]</scope>
    <source>
        <strain evidence="11">DSM 133</strain>
    </source>
</reference>
<keyword evidence="6 9" id="KW-1133">Transmembrane helix</keyword>
<feature type="transmembrane region" description="Helical" evidence="9">
    <location>
        <begin position="149"/>
        <end position="174"/>
    </location>
</feature>
<evidence type="ECO:0000256" key="8">
    <source>
        <dbReference type="ARBA" id="ARBA00023136"/>
    </source>
</evidence>
<feature type="transmembrane region" description="Helical" evidence="9">
    <location>
        <begin position="76"/>
        <end position="100"/>
    </location>
</feature>
<evidence type="ECO:0000256" key="5">
    <source>
        <dbReference type="ARBA" id="ARBA00022692"/>
    </source>
</evidence>
<dbReference type="GO" id="GO:0140359">
    <property type="term" value="F:ABC-type transporter activity"/>
    <property type="evidence" value="ECO:0007669"/>
    <property type="project" value="InterPro"/>
</dbReference>
<dbReference type="PATRIC" id="fig|1079.8.peg.700"/>
<dbReference type="PANTHER" id="PTHR30413:SF10">
    <property type="entry name" value="CAPSULE POLYSACCHARIDE EXPORT INNER-MEMBRANE PROTEIN CTRC"/>
    <property type="match status" value="1"/>
</dbReference>
<protein>
    <submittedName>
        <fullName evidence="11">O-antigen export system permease protein RfbD</fullName>
    </submittedName>
</protein>
<dbReference type="PANTHER" id="PTHR30413">
    <property type="entry name" value="INNER MEMBRANE TRANSPORT PERMEASE"/>
    <property type="match status" value="1"/>
</dbReference>
<proteinExistence type="inferred from homology"/>
<keyword evidence="3" id="KW-0813">Transport</keyword>
<evidence type="ECO:0000256" key="7">
    <source>
        <dbReference type="ARBA" id="ARBA00023047"/>
    </source>
</evidence>
<dbReference type="EMBL" id="AP014854">
    <property type="protein sequence ID" value="BAR98277.1"/>
    <property type="molecule type" value="Genomic_DNA"/>
</dbReference>
<evidence type="ECO:0000256" key="4">
    <source>
        <dbReference type="ARBA" id="ARBA00022475"/>
    </source>
</evidence>
<feature type="transmembrane region" description="Helical" evidence="9">
    <location>
        <begin position="121"/>
        <end position="143"/>
    </location>
</feature>
<dbReference type="Pfam" id="PF01061">
    <property type="entry name" value="ABC2_membrane"/>
    <property type="match status" value="1"/>
</dbReference>
<feature type="transmembrane region" description="Helical" evidence="9">
    <location>
        <begin position="235"/>
        <end position="257"/>
    </location>
</feature>
<feature type="transmembrane region" description="Helical" evidence="9">
    <location>
        <begin position="181"/>
        <end position="200"/>
    </location>
</feature>
<comment type="similarity">
    <text evidence="2">Belongs to the ABC-2 integral membrane protein family.</text>
</comment>
<keyword evidence="8 9" id="KW-0472">Membrane</keyword>
<dbReference type="GO" id="GO:0015920">
    <property type="term" value="P:lipopolysaccharide transport"/>
    <property type="evidence" value="ECO:0007669"/>
    <property type="project" value="TreeGrafter"/>
</dbReference>
<evidence type="ECO:0000256" key="2">
    <source>
        <dbReference type="ARBA" id="ARBA00007783"/>
    </source>
</evidence>
<evidence type="ECO:0000256" key="1">
    <source>
        <dbReference type="ARBA" id="ARBA00004651"/>
    </source>
</evidence>
<accession>A0A182CZS2</accession>
<evidence type="ECO:0000313" key="11">
    <source>
        <dbReference type="EMBL" id="BAR98277.1"/>
    </source>
</evidence>
<feature type="domain" description="ABC-2 type transporter transmembrane" evidence="10">
    <location>
        <begin position="27"/>
        <end position="227"/>
    </location>
</feature>
<comment type="subcellular location">
    <subcellularLocation>
        <location evidence="1">Cell membrane</location>
        <topology evidence="1">Multi-pass membrane protein</topology>
    </subcellularLocation>
</comment>
<feature type="transmembrane region" description="Helical" evidence="9">
    <location>
        <begin position="46"/>
        <end position="64"/>
    </location>
</feature>
<keyword evidence="7" id="KW-0625">Polysaccharide transport</keyword>
<dbReference type="GO" id="GO:0005886">
    <property type="term" value="C:plasma membrane"/>
    <property type="evidence" value="ECO:0007669"/>
    <property type="project" value="UniProtKB-SubCell"/>
</dbReference>
<keyword evidence="5 9" id="KW-0812">Transmembrane</keyword>
<name>A0A182CZS2_BLAVI</name>
<evidence type="ECO:0000256" key="9">
    <source>
        <dbReference type="SAM" id="Phobius"/>
    </source>
</evidence>
<organism evidence="11">
    <name type="scientific">Blastochloris viridis</name>
    <name type="common">Rhodopseudomonas viridis</name>
    <dbReference type="NCBI Taxonomy" id="1079"/>
    <lineage>
        <taxon>Bacteria</taxon>
        <taxon>Pseudomonadati</taxon>
        <taxon>Pseudomonadota</taxon>
        <taxon>Alphaproteobacteria</taxon>
        <taxon>Hyphomicrobiales</taxon>
        <taxon>Blastochloridaceae</taxon>
        <taxon>Blastochloris</taxon>
    </lineage>
</organism>
<dbReference type="RefSeq" id="WP_055036401.1">
    <property type="nucleotide sequence ID" value="NZ_AP014854.2"/>
</dbReference>
<evidence type="ECO:0000256" key="3">
    <source>
        <dbReference type="ARBA" id="ARBA00022448"/>
    </source>
</evidence>
<evidence type="ECO:0000259" key="10">
    <source>
        <dbReference type="Pfam" id="PF01061"/>
    </source>
</evidence>
<evidence type="ECO:0000256" key="6">
    <source>
        <dbReference type="ARBA" id="ARBA00022989"/>
    </source>
</evidence>
<keyword evidence="7" id="KW-0762">Sugar transport</keyword>
<dbReference type="GO" id="GO:0015774">
    <property type="term" value="P:polysaccharide transport"/>
    <property type="evidence" value="ECO:0007669"/>
    <property type="project" value="UniProtKB-KW"/>
</dbReference>
<dbReference type="AlphaFoldDB" id="A0A182CZS2"/>